<sequence length="204" mass="23548">MSTISTTAHLNAGTFVLTRKRPRLVLKAKRIPHEIVNIDLSDRPDWYYKIHPEALGSLGFGKMQSSSTVGSVKVYHREPGYMRIHRGEVPQNPLYPSEPEAKRRDKELIDMIDPVIEYSRSNWLEEGQSFWREYTWNGRLYVVAMGGTSWGYHHETWEEPTGHGGPHNLSSQMEEKICANSRFATKFLLRPKCSGRSFKTRLKV</sequence>
<dbReference type="Proteomes" id="UP001162162">
    <property type="component" value="Unassembled WGS sequence"/>
</dbReference>
<name>A0AAV8Z5Z6_9CUCU</name>
<evidence type="ECO:0000313" key="2">
    <source>
        <dbReference type="Proteomes" id="UP001162162"/>
    </source>
</evidence>
<dbReference type="Gene3D" id="3.40.30.10">
    <property type="entry name" value="Glutaredoxin"/>
    <property type="match status" value="1"/>
</dbReference>
<reference evidence="1" key="1">
    <citation type="journal article" date="2023" name="Insect Mol. Biol.">
        <title>Genome sequencing provides insights into the evolution of gene families encoding plant cell wall-degrading enzymes in longhorned beetles.</title>
        <authorList>
            <person name="Shin N.R."/>
            <person name="Okamura Y."/>
            <person name="Kirsch R."/>
            <person name="Pauchet Y."/>
        </authorList>
    </citation>
    <scope>NUCLEOTIDE SEQUENCE</scope>
    <source>
        <strain evidence="1">AMC_N1</strain>
    </source>
</reference>
<evidence type="ECO:0000313" key="1">
    <source>
        <dbReference type="EMBL" id="KAJ8959486.1"/>
    </source>
</evidence>
<protein>
    <submittedName>
        <fullName evidence="1">Uncharacterized protein</fullName>
    </submittedName>
</protein>
<comment type="caution">
    <text evidence="1">The sequence shown here is derived from an EMBL/GenBank/DDBJ whole genome shotgun (WGS) entry which is preliminary data.</text>
</comment>
<gene>
    <name evidence="1" type="ORF">NQ318_022183</name>
</gene>
<proteinExistence type="predicted"/>
<accession>A0AAV8Z5Z6</accession>
<dbReference type="EMBL" id="JAPWTK010000013">
    <property type="protein sequence ID" value="KAJ8959486.1"/>
    <property type="molecule type" value="Genomic_DNA"/>
</dbReference>
<organism evidence="1 2">
    <name type="scientific">Aromia moschata</name>
    <dbReference type="NCBI Taxonomy" id="1265417"/>
    <lineage>
        <taxon>Eukaryota</taxon>
        <taxon>Metazoa</taxon>
        <taxon>Ecdysozoa</taxon>
        <taxon>Arthropoda</taxon>
        <taxon>Hexapoda</taxon>
        <taxon>Insecta</taxon>
        <taxon>Pterygota</taxon>
        <taxon>Neoptera</taxon>
        <taxon>Endopterygota</taxon>
        <taxon>Coleoptera</taxon>
        <taxon>Polyphaga</taxon>
        <taxon>Cucujiformia</taxon>
        <taxon>Chrysomeloidea</taxon>
        <taxon>Cerambycidae</taxon>
        <taxon>Cerambycinae</taxon>
        <taxon>Callichromatini</taxon>
        <taxon>Aromia</taxon>
    </lineage>
</organism>
<dbReference type="AlphaFoldDB" id="A0AAV8Z5Z6"/>
<keyword evidence="2" id="KW-1185">Reference proteome</keyword>